<dbReference type="AlphaFoldDB" id="A0A8J9UWA3"/>
<feature type="chain" id="PRO_5035466274" description="Actin cytoskeleton-regulatory complex protein PAN1-like" evidence="1">
    <location>
        <begin position="16"/>
        <end position="128"/>
    </location>
</feature>
<protein>
    <recommendedName>
        <fullName evidence="4">Actin cytoskeleton-regulatory complex protein PAN1-like</fullName>
    </recommendedName>
</protein>
<name>A0A8J9UWA3_9NEOP</name>
<evidence type="ECO:0000256" key="1">
    <source>
        <dbReference type="SAM" id="SignalP"/>
    </source>
</evidence>
<dbReference type="OrthoDB" id="10583225at2759"/>
<feature type="signal peptide" evidence="1">
    <location>
        <begin position="1"/>
        <end position="15"/>
    </location>
</feature>
<feature type="non-terminal residue" evidence="2">
    <location>
        <position position="128"/>
    </location>
</feature>
<proteinExistence type="predicted"/>
<organism evidence="2 3">
    <name type="scientific">Brenthis ino</name>
    <name type="common">lesser marbled fritillary</name>
    <dbReference type="NCBI Taxonomy" id="405034"/>
    <lineage>
        <taxon>Eukaryota</taxon>
        <taxon>Metazoa</taxon>
        <taxon>Ecdysozoa</taxon>
        <taxon>Arthropoda</taxon>
        <taxon>Hexapoda</taxon>
        <taxon>Insecta</taxon>
        <taxon>Pterygota</taxon>
        <taxon>Neoptera</taxon>
        <taxon>Endopterygota</taxon>
        <taxon>Lepidoptera</taxon>
        <taxon>Glossata</taxon>
        <taxon>Ditrysia</taxon>
        <taxon>Papilionoidea</taxon>
        <taxon>Nymphalidae</taxon>
        <taxon>Heliconiinae</taxon>
        <taxon>Argynnini</taxon>
        <taxon>Brenthis</taxon>
    </lineage>
</organism>
<evidence type="ECO:0008006" key="4">
    <source>
        <dbReference type="Google" id="ProtNLM"/>
    </source>
</evidence>
<evidence type="ECO:0000313" key="2">
    <source>
        <dbReference type="EMBL" id="CAH0727626.1"/>
    </source>
</evidence>
<sequence length="128" mass="13582">MRFLIICALVAVAIANPVQIQPDNGVVVVGNEDSYEPISVDPVIIDEGLIQPPMPIVQIIIKVNSKSQIVDVAIPTPVIVADQEEANPDSVILPQPVLPVPVPEPGIIGEPVLPPQIIPVVPAPDIEY</sequence>
<keyword evidence="1" id="KW-0732">Signal</keyword>
<accession>A0A8J9UWA3</accession>
<dbReference type="EMBL" id="OV170226">
    <property type="protein sequence ID" value="CAH0727626.1"/>
    <property type="molecule type" value="Genomic_DNA"/>
</dbReference>
<gene>
    <name evidence="2" type="ORF">BINO364_LOCUS12941</name>
</gene>
<evidence type="ECO:0000313" key="3">
    <source>
        <dbReference type="Proteomes" id="UP000838878"/>
    </source>
</evidence>
<reference evidence="2" key="1">
    <citation type="submission" date="2021-12" db="EMBL/GenBank/DDBJ databases">
        <authorList>
            <person name="Martin H S."/>
        </authorList>
    </citation>
    <scope>NUCLEOTIDE SEQUENCE</scope>
</reference>
<keyword evidence="3" id="KW-1185">Reference proteome</keyword>
<dbReference type="Proteomes" id="UP000838878">
    <property type="component" value="Chromosome 6"/>
</dbReference>